<reference evidence="1" key="1">
    <citation type="submission" date="2022-02" db="EMBL/GenBank/DDBJ databases">
        <title>Plant Genome Project.</title>
        <authorList>
            <person name="Zhang R.-G."/>
        </authorList>
    </citation>
    <scope>NUCLEOTIDE SEQUENCE</scope>
    <source>
        <strain evidence="1">AT1</strain>
    </source>
</reference>
<keyword evidence="2" id="KW-1185">Reference proteome</keyword>
<protein>
    <submittedName>
        <fullName evidence="1">Uncharacterized protein</fullName>
    </submittedName>
</protein>
<evidence type="ECO:0000313" key="1">
    <source>
        <dbReference type="EMBL" id="KAI8561687.1"/>
    </source>
</evidence>
<dbReference type="EMBL" id="CM046391">
    <property type="protein sequence ID" value="KAI8561687.1"/>
    <property type="molecule type" value="Genomic_DNA"/>
</dbReference>
<evidence type="ECO:0000313" key="2">
    <source>
        <dbReference type="Proteomes" id="UP001062846"/>
    </source>
</evidence>
<proteinExistence type="predicted"/>
<dbReference type="Proteomes" id="UP001062846">
    <property type="component" value="Chromosome 4"/>
</dbReference>
<accession>A0ACC0PAD3</accession>
<comment type="caution">
    <text evidence="1">The sequence shown here is derived from an EMBL/GenBank/DDBJ whole genome shotgun (WGS) entry which is preliminary data.</text>
</comment>
<name>A0ACC0PAD3_RHOML</name>
<gene>
    <name evidence="1" type="ORF">RHMOL_Rhmol04G0359700</name>
</gene>
<sequence>MGSNPKGRTVMEVGADGVAVITIVNPPVNSLSMDVLQSLKESYDQAIKRDDVKAIVVTGAKGKFSGGFDITAFGGFQAGKVPPPKPGLISVEILTDTVEAAKKPSVAAIDGLALGGGLEVAMVCHARISTSRAQLGLPELQLGLIPGFGGTQRLPRLVGLSKSLEMMLMSKPVKGEEALSLGLVDAIVSPDELVSTARRWALDILERRRPWVASLYKTDKIEPLGEAKEIFKFARAQARKQAPNLKHPIVCIDVIEAGIVSGPRAGLWKEAEDFQELLHSDTCKSLVHIFFAQRGTSRVPGITDRGLVPRRINKVAILGGGLMGSGIATALILSNYPVILKEVNDKFLQAGVGRVKANLQSRVKKGSMTPEKFEKTLSLLKGALDYESFRDVDMVIEAVIENVSLKQQIFADLEKYCPPHCILASNTSTIDLNLIGEKTKSHDRIIGAHFFSPAHVMPLLEIVRTEKTSPQVIVDLLDVGKKIKKTPVVVGNCTGFAVNRMFFPYTQAALLLVERGADVYQIDKAITKFGMPMGPFRYLNILYYCCEATRKGFYVYDDKRKANPDPELKKYIQKAREISGVNVDPKMMKLSDKDIVEMTFFPVVNEACRVFAEGIAVKAADLDIAAVMGMGFPPYRGGILFWADSLGSKYLCSRLEEWSNMYGEFFKPCSFLAERAAKGAPLVIHGKDDMTGMGNVISVLMFLSPISTFWRIIKQRSTQEFESLPYICTLLNSSLWTYYGLMKSGELLVATVNGFGIVVEAIYLSIFLIYAPKIAISVTQLALRGDDRIDAMGILGAGLNIIMYASPLAAMKTVVTTKSVEFMPFFLSFSLFLNGGVWTFYAILVQDYILAVPNGTGFILGSAQLVLYAIYRNAKPSKNGLINGLLEEGHQHEHLILHSDQIISQQES</sequence>
<organism evidence="1 2">
    <name type="scientific">Rhododendron molle</name>
    <name type="common">Chinese azalea</name>
    <name type="synonym">Azalea mollis</name>
    <dbReference type="NCBI Taxonomy" id="49168"/>
    <lineage>
        <taxon>Eukaryota</taxon>
        <taxon>Viridiplantae</taxon>
        <taxon>Streptophyta</taxon>
        <taxon>Embryophyta</taxon>
        <taxon>Tracheophyta</taxon>
        <taxon>Spermatophyta</taxon>
        <taxon>Magnoliopsida</taxon>
        <taxon>eudicotyledons</taxon>
        <taxon>Gunneridae</taxon>
        <taxon>Pentapetalae</taxon>
        <taxon>asterids</taxon>
        <taxon>Ericales</taxon>
        <taxon>Ericaceae</taxon>
        <taxon>Ericoideae</taxon>
        <taxon>Rhodoreae</taxon>
        <taxon>Rhododendron</taxon>
    </lineage>
</organism>